<evidence type="ECO:0000313" key="10">
    <source>
        <dbReference type="EMBL" id="MCK8487830.1"/>
    </source>
</evidence>
<reference evidence="10" key="1">
    <citation type="submission" date="2022-04" db="EMBL/GenBank/DDBJ databases">
        <authorList>
            <person name="Seo M.-J."/>
        </authorList>
    </citation>
    <scope>NUCLEOTIDE SEQUENCE</scope>
    <source>
        <strain evidence="10">MBLB2552</strain>
    </source>
</reference>
<dbReference type="PANTHER" id="PTHR37820">
    <property type="entry name" value="CELL DIVISION PROTEIN DIVIB"/>
    <property type="match status" value="1"/>
</dbReference>
<comment type="subcellular location">
    <subcellularLocation>
        <location evidence="8">Cell membrane</location>
        <topology evidence="8">Single-pass type II membrane protein</topology>
    </subcellularLocation>
    <subcellularLocation>
        <location evidence="1">Membrane</location>
    </subcellularLocation>
    <text evidence="8">Localizes to the division septum.</text>
</comment>
<dbReference type="AlphaFoldDB" id="A0A9X1XY70"/>
<evidence type="ECO:0000256" key="1">
    <source>
        <dbReference type="ARBA" id="ARBA00004370"/>
    </source>
</evidence>
<evidence type="ECO:0000256" key="7">
    <source>
        <dbReference type="ARBA" id="ARBA00023306"/>
    </source>
</evidence>
<dbReference type="EMBL" id="JALPRK010000009">
    <property type="protein sequence ID" value="MCK8487830.1"/>
    <property type="molecule type" value="Genomic_DNA"/>
</dbReference>
<dbReference type="Gene3D" id="3.10.20.310">
    <property type="entry name" value="membrane protein fhac"/>
    <property type="match status" value="1"/>
</dbReference>
<keyword evidence="6 8" id="KW-0472">Membrane</keyword>
<evidence type="ECO:0000256" key="8">
    <source>
        <dbReference type="HAMAP-Rule" id="MF_00912"/>
    </source>
</evidence>
<evidence type="ECO:0000259" key="9">
    <source>
        <dbReference type="PROSITE" id="PS51779"/>
    </source>
</evidence>
<dbReference type="Proteomes" id="UP001139534">
    <property type="component" value="Unassembled WGS sequence"/>
</dbReference>
<keyword evidence="3 8" id="KW-0132">Cell division</keyword>
<dbReference type="GO" id="GO:0005886">
    <property type="term" value="C:plasma membrane"/>
    <property type="evidence" value="ECO:0007669"/>
    <property type="project" value="UniProtKB-SubCell"/>
</dbReference>
<feature type="domain" description="POTRA" evidence="9">
    <location>
        <begin position="44"/>
        <end position="112"/>
    </location>
</feature>
<dbReference type="InterPro" id="IPR034746">
    <property type="entry name" value="POTRA"/>
</dbReference>
<dbReference type="PANTHER" id="PTHR37820:SF1">
    <property type="entry name" value="CELL DIVISION PROTEIN FTSQ"/>
    <property type="match status" value="1"/>
</dbReference>
<organism evidence="10 11">
    <name type="scientific">Paenibacillus mellifer</name>
    <dbReference type="NCBI Taxonomy" id="2937794"/>
    <lineage>
        <taxon>Bacteria</taxon>
        <taxon>Bacillati</taxon>
        <taxon>Bacillota</taxon>
        <taxon>Bacilli</taxon>
        <taxon>Bacillales</taxon>
        <taxon>Paenibacillaceae</taxon>
        <taxon>Paenibacillus</taxon>
    </lineage>
</organism>
<evidence type="ECO:0000256" key="5">
    <source>
        <dbReference type="ARBA" id="ARBA00022989"/>
    </source>
</evidence>
<dbReference type="InterPro" id="IPR050487">
    <property type="entry name" value="FtsQ_DivIB"/>
</dbReference>
<protein>
    <recommendedName>
        <fullName evidence="8">Cell division protein DivIB</fullName>
    </recommendedName>
</protein>
<dbReference type="HAMAP" id="MF_00912">
    <property type="entry name" value="DivIB"/>
    <property type="match status" value="1"/>
</dbReference>
<name>A0A9X1XY70_9BACL</name>
<keyword evidence="11" id="KW-1185">Reference proteome</keyword>
<dbReference type="Pfam" id="PF03799">
    <property type="entry name" value="FtsQ_DivIB_C"/>
    <property type="match status" value="1"/>
</dbReference>
<evidence type="ECO:0000256" key="4">
    <source>
        <dbReference type="ARBA" id="ARBA00022692"/>
    </source>
</evidence>
<comment type="similarity">
    <text evidence="8">Belongs to the FtsQ/DivIB family. DivIB subfamily.</text>
</comment>
<evidence type="ECO:0000256" key="6">
    <source>
        <dbReference type="ARBA" id="ARBA00023136"/>
    </source>
</evidence>
<gene>
    <name evidence="8" type="primary">divIB</name>
    <name evidence="10" type="ORF">M0651_11660</name>
</gene>
<dbReference type="InterPro" id="IPR026580">
    <property type="entry name" value="DivIB"/>
</dbReference>
<comment type="caution">
    <text evidence="10">The sequence shown here is derived from an EMBL/GenBank/DDBJ whole genome shotgun (WGS) entry which is preliminary data.</text>
</comment>
<dbReference type="GO" id="GO:0032153">
    <property type="term" value="C:cell division site"/>
    <property type="evidence" value="ECO:0007669"/>
    <property type="project" value="UniProtKB-UniRule"/>
</dbReference>
<comment type="function">
    <text evidence="8">Cell division protein that may be involved in stabilizing or promoting the assembly of the division complex.</text>
</comment>
<keyword evidence="2 8" id="KW-1003">Cell membrane</keyword>
<evidence type="ECO:0000256" key="3">
    <source>
        <dbReference type="ARBA" id="ARBA00022618"/>
    </source>
</evidence>
<evidence type="ECO:0000256" key="2">
    <source>
        <dbReference type="ARBA" id="ARBA00022475"/>
    </source>
</evidence>
<dbReference type="Pfam" id="PF08478">
    <property type="entry name" value="POTRA_1"/>
    <property type="match status" value="1"/>
</dbReference>
<dbReference type="InterPro" id="IPR013685">
    <property type="entry name" value="POTRA_FtsQ_type"/>
</dbReference>
<keyword evidence="4 8" id="KW-0812">Transmembrane</keyword>
<sequence>MSKANVPVLKEPAPKKKSGRKIKTILILLFLALLCVLFFRSSLSKISVITFEGNTYTTEAELLGVSGLQVGSPFFAVSADHIARKLEEIPSVQQAKVDKSFPGGVKIRIEEYPIAAYELTAEGILQGLLANGTRIELKDGSMPVDKPILTGWKADDESLVKLCRTLSQIPDELTADISEIVPSPTLSYPDRIKLYTRSKFEIISAISLLAKKAEYMNEILQTQDPGKLTLLDADSYVPYSAEEDANDGQNDTTHD</sequence>
<evidence type="ECO:0000313" key="11">
    <source>
        <dbReference type="Proteomes" id="UP001139534"/>
    </source>
</evidence>
<dbReference type="Gene3D" id="3.40.50.10960">
    <property type="match status" value="1"/>
</dbReference>
<dbReference type="PROSITE" id="PS51779">
    <property type="entry name" value="POTRA"/>
    <property type="match status" value="1"/>
</dbReference>
<dbReference type="GO" id="GO:0043093">
    <property type="term" value="P:FtsZ-dependent cytokinesis"/>
    <property type="evidence" value="ECO:0007669"/>
    <property type="project" value="UniProtKB-UniRule"/>
</dbReference>
<keyword evidence="7 8" id="KW-0131">Cell cycle</keyword>
<dbReference type="InterPro" id="IPR005548">
    <property type="entry name" value="Cell_div_FtsQ/DivIB_C"/>
</dbReference>
<keyword evidence="5 8" id="KW-1133">Transmembrane helix</keyword>
<dbReference type="RefSeq" id="WP_248551917.1">
    <property type="nucleotide sequence ID" value="NZ_JALPRK010000009.1"/>
</dbReference>
<accession>A0A9X1XY70</accession>
<proteinExistence type="inferred from homology"/>